<protein>
    <submittedName>
        <fullName evidence="2">Uncharacterized protein</fullName>
    </submittedName>
</protein>
<sequence length="399" mass="41364">MASLLSPAPSGPPRLSQLLPTVKCSNCNEPVALSELGEHVCAPAPPLPKSPVSAKSVTGLLPTRLQNLVSSTRTSSPPEPPSKASPPGSAGQQRSSSLSVSGRNQRPERGPSPLSRTSESSASSPTSSLPSPSSSDPRASARIPPVRERAPSVSAHRAGTHSFIPGRAGTPPNAPQRVVSPSASVHAYPNDGGKPVDPRARTLSSPRREYPEFMSSPVIPPTRNNTPSAPLVQPPSRASNPSTIRRPSNGSAHYPFPSAAPPQIPLPRTPSTSSHIGTLPVHRHPSSSSTYTSPAPPPRTPPSPAPGSPKVDEPDTKTGGEAGMAGVGRRGFAAVARAAMFTTGHALPGQDNEWGTPSMDGRRPNAPRFLDINTASNVLNCKSESLIFAFAPYIISTSS</sequence>
<dbReference type="Proteomes" id="UP000305948">
    <property type="component" value="Unassembled WGS sequence"/>
</dbReference>
<name>A0A5C3NAA9_9AGAM</name>
<dbReference type="EMBL" id="ML213505">
    <property type="protein sequence ID" value="TFK54749.1"/>
    <property type="molecule type" value="Genomic_DNA"/>
</dbReference>
<dbReference type="AlphaFoldDB" id="A0A5C3NAA9"/>
<feature type="region of interest" description="Disordered" evidence="1">
    <location>
        <begin position="40"/>
        <end position="325"/>
    </location>
</feature>
<proteinExistence type="predicted"/>
<gene>
    <name evidence="2" type="ORF">OE88DRAFT_951456</name>
</gene>
<feature type="compositionally biased region" description="Basic and acidic residues" evidence="1">
    <location>
        <begin position="194"/>
        <end position="211"/>
    </location>
</feature>
<feature type="compositionally biased region" description="Pro residues" evidence="1">
    <location>
        <begin position="258"/>
        <end position="268"/>
    </location>
</feature>
<evidence type="ECO:0000256" key="1">
    <source>
        <dbReference type="SAM" id="MobiDB-lite"/>
    </source>
</evidence>
<feature type="compositionally biased region" description="Polar residues" evidence="1">
    <location>
        <begin position="236"/>
        <end position="251"/>
    </location>
</feature>
<dbReference type="STRING" id="5364.A0A5C3NAA9"/>
<organism evidence="2 3">
    <name type="scientific">Heliocybe sulcata</name>
    <dbReference type="NCBI Taxonomy" id="5364"/>
    <lineage>
        <taxon>Eukaryota</taxon>
        <taxon>Fungi</taxon>
        <taxon>Dikarya</taxon>
        <taxon>Basidiomycota</taxon>
        <taxon>Agaricomycotina</taxon>
        <taxon>Agaricomycetes</taxon>
        <taxon>Gloeophyllales</taxon>
        <taxon>Gloeophyllaceae</taxon>
        <taxon>Heliocybe</taxon>
    </lineage>
</organism>
<evidence type="ECO:0000313" key="3">
    <source>
        <dbReference type="Proteomes" id="UP000305948"/>
    </source>
</evidence>
<feature type="compositionally biased region" description="Low complexity" evidence="1">
    <location>
        <begin position="111"/>
        <end position="144"/>
    </location>
</feature>
<dbReference type="OrthoDB" id="3068694at2759"/>
<feature type="compositionally biased region" description="Pro residues" evidence="1">
    <location>
        <begin position="294"/>
        <end position="307"/>
    </location>
</feature>
<feature type="compositionally biased region" description="Polar residues" evidence="1">
    <location>
        <begin position="90"/>
        <end position="104"/>
    </location>
</feature>
<reference evidence="2 3" key="1">
    <citation type="journal article" date="2019" name="Nat. Ecol. Evol.">
        <title>Megaphylogeny resolves global patterns of mushroom evolution.</title>
        <authorList>
            <person name="Varga T."/>
            <person name="Krizsan K."/>
            <person name="Foldi C."/>
            <person name="Dima B."/>
            <person name="Sanchez-Garcia M."/>
            <person name="Sanchez-Ramirez S."/>
            <person name="Szollosi G.J."/>
            <person name="Szarkandi J.G."/>
            <person name="Papp V."/>
            <person name="Albert L."/>
            <person name="Andreopoulos W."/>
            <person name="Angelini C."/>
            <person name="Antonin V."/>
            <person name="Barry K.W."/>
            <person name="Bougher N.L."/>
            <person name="Buchanan P."/>
            <person name="Buyck B."/>
            <person name="Bense V."/>
            <person name="Catcheside P."/>
            <person name="Chovatia M."/>
            <person name="Cooper J."/>
            <person name="Damon W."/>
            <person name="Desjardin D."/>
            <person name="Finy P."/>
            <person name="Geml J."/>
            <person name="Haridas S."/>
            <person name="Hughes K."/>
            <person name="Justo A."/>
            <person name="Karasinski D."/>
            <person name="Kautmanova I."/>
            <person name="Kiss B."/>
            <person name="Kocsube S."/>
            <person name="Kotiranta H."/>
            <person name="LaButti K.M."/>
            <person name="Lechner B.E."/>
            <person name="Liimatainen K."/>
            <person name="Lipzen A."/>
            <person name="Lukacs Z."/>
            <person name="Mihaltcheva S."/>
            <person name="Morgado L.N."/>
            <person name="Niskanen T."/>
            <person name="Noordeloos M.E."/>
            <person name="Ohm R.A."/>
            <person name="Ortiz-Santana B."/>
            <person name="Ovrebo C."/>
            <person name="Racz N."/>
            <person name="Riley R."/>
            <person name="Savchenko A."/>
            <person name="Shiryaev A."/>
            <person name="Soop K."/>
            <person name="Spirin V."/>
            <person name="Szebenyi C."/>
            <person name="Tomsovsky M."/>
            <person name="Tulloss R.E."/>
            <person name="Uehling J."/>
            <person name="Grigoriev I.V."/>
            <person name="Vagvolgyi C."/>
            <person name="Papp T."/>
            <person name="Martin F.M."/>
            <person name="Miettinen O."/>
            <person name="Hibbett D.S."/>
            <person name="Nagy L.G."/>
        </authorList>
    </citation>
    <scope>NUCLEOTIDE SEQUENCE [LARGE SCALE GENOMIC DNA]</scope>
    <source>
        <strain evidence="2 3">OMC1185</strain>
    </source>
</reference>
<evidence type="ECO:0000313" key="2">
    <source>
        <dbReference type="EMBL" id="TFK54749.1"/>
    </source>
</evidence>
<keyword evidence="3" id="KW-1185">Reference proteome</keyword>
<accession>A0A5C3NAA9</accession>